<reference evidence="2 3" key="2">
    <citation type="journal article" date="2016" name="Infect. Immun.">
        <title>Helicobacter saguini, a Novel Helicobacter Isolated from Cotton-Top Tamarins with Ulcerative Colitis, Has Proinflammatory Properties and Induces Typhlocolitis and Dysplasia in Gnotobiotic IL-10-/- Mice.</title>
        <authorList>
            <person name="Shen Z."/>
            <person name="Mannion A."/>
            <person name="Whary M.T."/>
            <person name="Muthupalani S."/>
            <person name="Sheh A."/>
            <person name="Feng Y."/>
            <person name="Gong G."/>
            <person name="Vandamme P."/>
            <person name="Holcombe H.R."/>
            <person name="Paster B.J."/>
            <person name="Fox J.G."/>
        </authorList>
    </citation>
    <scope>NUCLEOTIDE SEQUENCE [LARGE SCALE GENOMIC DNA]</scope>
    <source>
        <strain evidence="2 3">MIT 97-6194</strain>
    </source>
</reference>
<reference evidence="2" key="3">
    <citation type="submission" date="2018-04" db="EMBL/GenBank/DDBJ databases">
        <authorList>
            <person name="Sheh A."/>
            <person name="Shen Z."/>
            <person name="Mannion A.J."/>
            <person name="Fox J.G."/>
        </authorList>
    </citation>
    <scope>NUCLEOTIDE SEQUENCE</scope>
    <source>
        <strain evidence="2">MIT 97-6194</strain>
    </source>
</reference>
<accession>A0A347VNZ0</accession>
<dbReference type="EMBL" id="QBIU01000002">
    <property type="protein sequence ID" value="MWV70781.1"/>
    <property type="molecule type" value="Genomic_DNA"/>
</dbReference>
<reference evidence="2 3" key="1">
    <citation type="journal article" date="2014" name="Genome Announc.">
        <title>Draft genome sequences of eight enterohepatic helicobacter species isolated from both laboratory and wild rodents.</title>
        <authorList>
            <person name="Sheh A."/>
            <person name="Shen Z."/>
            <person name="Fox J.G."/>
        </authorList>
    </citation>
    <scope>NUCLEOTIDE SEQUENCE [LARGE SCALE GENOMIC DNA]</scope>
    <source>
        <strain evidence="2 3">MIT 97-6194</strain>
    </source>
</reference>
<dbReference type="EMBL" id="JRMP02000006">
    <property type="protein sequence ID" value="TLD94513.1"/>
    <property type="molecule type" value="Genomic_DNA"/>
</dbReference>
<evidence type="ECO:0000313" key="3">
    <source>
        <dbReference type="Proteomes" id="UP000029714"/>
    </source>
</evidence>
<evidence type="ECO:0000313" key="2">
    <source>
        <dbReference type="EMBL" id="TLD94513.1"/>
    </source>
</evidence>
<dbReference type="RefSeq" id="WP_034572570.1">
    <property type="nucleotide sequence ID" value="NZ_JRMP02000006.1"/>
</dbReference>
<name>A0A347VNZ0_9HELI</name>
<evidence type="ECO:0000313" key="4">
    <source>
        <dbReference type="Proteomes" id="UP000477070"/>
    </source>
</evidence>
<dbReference type="OrthoDB" id="5372684at2"/>
<comment type="caution">
    <text evidence="2">The sequence shown here is derived from an EMBL/GenBank/DDBJ whole genome shotgun (WGS) entry which is preliminary data.</text>
</comment>
<dbReference type="Proteomes" id="UP000029714">
    <property type="component" value="Unassembled WGS sequence"/>
</dbReference>
<sequence length="114" mass="13424">MGFFEAIGEVADIIAQWWEKIRKIILAIVRFMDNLVAFFKQDDIREKLKNDKDLSALIFKEEMENGNIRILQCLYDNKTQKVLETNMQGIETKELDSETKGHFKNDDLIEIKLK</sequence>
<dbReference type="AlphaFoldDB" id="A0A347VNZ0"/>
<keyword evidence="3" id="KW-1185">Reference proteome</keyword>
<gene>
    <name evidence="1" type="ORF">DCO61_12510</name>
    <name evidence="2" type="ORF">LS64_004915</name>
</gene>
<dbReference type="Proteomes" id="UP000477070">
    <property type="component" value="Unassembled WGS sequence"/>
</dbReference>
<evidence type="ECO:0000313" key="1">
    <source>
        <dbReference type="EMBL" id="MWV70781.1"/>
    </source>
</evidence>
<reference evidence="1 4" key="4">
    <citation type="submission" date="2019-12" db="EMBL/GenBank/DDBJ databases">
        <title>Multi-Generational Helicobacter saguini Isolates.</title>
        <authorList>
            <person name="Mannion A."/>
            <person name="Shen Z."/>
            <person name="Fox J.G."/>
        </authorList>
    </citation>
    <scope>NUCLEOTIDE SEQUENCE [LARGE SCALE GENOMIC DNA]</scope>
    <source>
        <strain evidence="1">16-048</strain>
        <strain evidence="4">16-048 (F4)</strain>
    </source>
</reference>
<proteinExistence type="predicted"/>
<organism evidence="2 3">
    <name type="scientific">Helicobacter saguini</name>
    <dbReference type="NCBI Taxonomy" id="1548018"/>
    <lineage>
        <taxon>Bacteria</taxon>
        <taxon>Pseudomonadati</taxon>
        <taxon>Campylobacterota</taxon>
        <taxon>Epsilonproteobacteria</taxon>
        <taxon>Campylobacterales</taxon>
        <taxon>Helicobacteraceae</taxon>
        <taxon>Helicobacter</taxon>
    </lineage>
</organism>
<protein>
    <submittedName>
        <fullName evidence="2">Uncharacterized protein</fullName>
    </submittedName>
</protein>